<organism evidence="1 2">
    <name type="scientific">Rhizoctonia solani AG-3 Rhs1AP</name>
    <dbReference type="NCBI Taxonomy" id="1086054"/>
    <lineage>
        <taxon>Eukaryota</taxon>
        <taxon>Fungi</taxon>
        <taxon>Dikarya</taxon>
        <taxon>Basidiomycota</taxon>
        <taxon>Agaricomycotina</taxon>
        <taxon>Agaricomycetes</taxon>
        <taxon>Cantharellales</taxon>
        <taxon>Ceratobasidiaceae</taxon>
        <taxon>Rhizoctonia</taxon>
    </lineage>
</organism>
<evidence type="ECO:0000313" key="2">
    <source>
        <dbReference type="Proteomes" id="UP000030108"/>
    </source>
</evidence>
<dbReference type="OrthoDB" id="660550at2759"/>
<dbReference type="AlphaFoldDB" id="X8JAD3"/>
<dbReference type="InterPro" id="IPR021109">
    <property type="entry name" value="Peptidase_aspartic_dom_sf"/>
</dbReference>
<dbReference type="Gene3D" id="2.40.70.10">
    <property type="entry name" value="Acid Proteases"/>
    <property type="match status" value="1"/>
</dbReference>
<gene>
    <name evidence="1" type="ORF">RSOL_359630</name>
</gene>
<evidence type="ECO:0000313" key="1">
    <source>
        <dbReference type="EMBL" id="EUC60682.1"/>
    </source>
</evidence>
<reference evidence="2" key="1">
    <citation type="journal article" date="2014" name="Genome Announc.">
        <title>Draft genome sequence of the plant-pathogenic soil fungus Rhizoctonia solani anastomosis group 3 strain Rhs1AP.</title>
        <authorList>
            <person name="Cubeta M.A."/>
            <person name="Thomas E."/>
            <person name="Dean R.A."/>
            <person name="Jabaji S."/>
            <person name="Neate S.M."/>
            <person name="Tavantzis S."/>
            <person name="Toda T."/>
            <person name="Vilgalys R."/>
            <person name="Bharathan N."/>
            <person name="Fedorova-Abrams N."/>
            <person name="Pakala S.B."/>
            <person name="Pakala S.M."/>
            <person name="Zafar N."/>
            <person name="Joardar V."/>
            <person name="Losada L."/>
            <person name="Nierman W.C."/>
        </authorList>
    </citation>
    <scope>NUCLEOTIDE SEQUENCE [LARGE SCALE GENOMIC DNA]</scope>
    <source>
        <strain evidence="2">AG-3</strain>
    </source>
</reference>
<name>X8JAD3_9AGAM</name>
<dbReference type="SUPFAM" id="SSF50630">
    <property type="entry name" value="Acid proteases"/>
    <property type="match status" value="1"/>
</dbReference>
<comment type="caution">
    <text evidence="1">The sequence shown here is derived from an EMBL/GenBank/DDBJ whole genome shotgun (WGS) entry which is preliminary data.</text>
</comment>
<accession>X8JAD3</accession>
<proteinExistence type="predicted"/>
<sequence length="121" mass="13570">MALNHLRPTTVLGASLLYVAPEAFKVYSQSLPGSEIDASTGLLEIPKESLHKMKPLFFVIDEVTYEFTPDAQLWPRVLNALLNGKADAYYSVISSLEVIKDDVCEFINGYVFMQRFYTAVS</sequence>
<dbReference type="Proteomes" id="UP000030108">
    <property type="component" value="Unassembled WGS sequence"/>
</dbReference>
<protein>
    <submittedName>
        <fullName evidence="1">Aspartic peptidase A1, putative</fullName>
    </submittedName>
</protein>
<dbReference type="EMBL" id="JATN01000319">
    <property type="protein sequence ID" value="EUC60682.1"/>
    <property type="molecule type" value="Genomic_DNA"/>
</dbReference>